<evidence type="ECO:0000256" key="2">
    <source>
        <dbReference type="ARBA" id="ARBA00022729"/>
    </source>
</evidence>
<keyword evidence="5" id="KW-0573">Peptidoglycan synthesis</keyword>
<dbReference type="GO" id="GO:0009002">
    <property type="term" value="F:serine-type D-Ala-D-Ala carboxypeptidase activity"/>
    <property type="evidence" value="ECO:0007669"/>
    <property type="project" value="InterPro"/>
</dbReference>
<evidence type="ECO:0000256" key="3">
    <source>
        <dbReference type="ARBA" id="ARBA00022801"/>
    </source>
</evidence>
<keyword evidence="2 11" id="KW-0732">Signal</keyword>
<dbReference type="Pfam" id="PF00768">
    <property type="entry name" value="Peptidase_S11"/>
    <property type="match status" value="1"/>
</dbReference>
<keyword evidence="15" id="KW-1185">Reference proteome</keyword>
<keyword evidence="3" id="KW-0378">Hydrolase</keyword>
<dbReference type="Proteomes" id="UP000244948">
    <property type="component" value="Unassembled WGS sequence"/>
</dbReference>
<reference evidence="14 15" key="1">
    <citation type="journal article" date="2018" name="Genome Announc.">
        <title>Ignatzschineria cameli sp. nov., isolated from necrotic foot tissue of dromedaries (Camelus dromedarius) and associated maggots (Wohlfahrtia species) in Dubai.</title>
        <authorList>
            <person name="Tsang C.C."/>
            <person name="Tang J.Y."/>
            <person name="Fong J.Y."/>
            <person name="Kinne J."/>
            <person name="Lee H.H."/>
            <person name="Joseph M."/>
            <person name="Jose S."/>
            <person name="Schuster R.K."/>
            <person name="Tang Y."/>
            <person name="Sivakumar S."/>
            <person name="Chen J.H."/>
            <person name="Teng J.L."/>
            <person name="Lau S.K."/>
            <person name="Wernery U."/>
            <person name="Woo P.C."/>
        </authorList>
    </citation>
    <scope>NUCLEOTIDE SEQUENCE [LARGE SCALE GENOMIC DNA]</scope>
    <source>
        <strain evidence="14 15">KCTC 22643</strain>
    </source>
</reference>
<evidence type="ECO:0000256" key="4">
    <source>
        <dbReference type="ARBA" id="ARBA00022960"/>
    </source>
</evidence>
<feature type="domain" description="Peptidase S11 D-alanyl-D-alanine carboxypeptidase A N-terminal" evidence="12">
    <location>
        <begin position="29"/>
        <end position="246"/>
    </location>
</feature>
<evidence type="ECO:0000256" key="5">
    <source>
        <dbReference type="ARBA" id="ARBA00022984"/>
    </source>
</evidence>
<proteinExistence type="inferred from homology"/>
<evidence type="ECO:0000256" key="7">
    <source>
        <dbReference type="PIRSR" id="PIRSR618044-1"/>
    </source>
</evidence>
<dbReference type="GO" id="GO:0042834">
    <property type="term" value="F:peptidoglycan binding"/>
    <property type="evidence" value="ECO:0007669"/>
    <property type="project" value="InterPro"/>
</dbReference>
<feature type="active site" description="Acyl-ester intermediate" evidence="7">
    <location>
        <position position="54"/>
    </location>
</feature>
<evidence type="ECO:0000256" key="1">
    <source>
        <dbReference type="ARBA" id="ARBA00007164"/>
    </source>
</evidence>
<name>A0A2U2AJN7_9GAMM</name>
<evidence type="ECO:0000256" key="8">
    <source>
        <dbReference type="PIRSR" id="PIRSR618044-2"/>
    </source>
</evidence>
<evidence type="ECO:0000256" key="11">
    <source>
        <dbReference type="SAM" id="SignalP"/>
    </source>
</evidence>
<feature type="chain" id="PRO_5015699782" evidence="11">
    <location>
        <begin position="25"/>
        <end position="442"/>
    </location>
</feature>
<dbReference type="InterPro" id="IPR018044">
    <property type="entry name" value="Peptidase_S11"/>
</dbReference>
<evidence type="ECO:0000256" key="6">
    <source>
        <dbReference type="ARBA" id="ARBA00023316"/>
    </source>
</evidence>
<evidence type="ECO:0000313" key="15">
    <source>
        <dbReference type="Proteomes" id="UP000244948"/>
    </source>
</evidence>
<organism evidence="14 15">
    <name type="scientific">Ignatzschineria indica</name>
    <dbReference type="NCBI Taxonomy" id="472583"/>
    <lineage>
        <taxon>Bacteria</taxon>
        <taxon>Pseudomonadati</taxon>
        <taxon>Pseudomonadota</taxon>
        <taxon>Gammaproteobacteria</taxon>
        <taxon>Cardiobacteriales</taxon>
        <taxon>Ignatzschineriaceae</taxon>
        <taxon>Ignatzschineria</taxon>
    </lineage>
</organism>
<protein>
    <submittedName>
        <fullName evidence="14">D-alanyl-D-alanine carboxypeptidase</fullName>
    </submittedName>
</protein>
<dbReference type="InterPro" id="IPR036680">
    <property type="entry name" value="SPOR-like_sf"/>
</dbReference>
<dbReference type="GO" id="GO:0008360">
    <property type="term" value="P:regulation of cell shape"/>
    <property type="evidence" value="ECO:0007669"/>
    <property type="project" value="UniProtKB-KW"/>
</dbReference>
<dbReference type="Pfam" id="PF05036">
    <property type="entry name" value="SPOR"/>
    <property type="match status" value="1"/>
</dbReference>
<feature type="domain" description="SPOR" evidence="13">
    <location>
        <begin position="373"/>
        <end position="440"/>
    </location>
</feature>
<keyword evidence="14" id="KW-0121">Carboxypeptidase</keyword>
<comment type="similarity">
    <text evidence="1 9">Belongs to the peptidase S11 family.</text>
</comment>
<accession>A0A2U2AJN7</accession>
<evidence type="ECO:0000259" key="13">
    <source>
        <dbReference type="Pfam" id="PF05036"/>
    </source>
</evidence>
<gene>
    <name evidence="14" type="ORF">DC082_06155</name>
</gene>
<dbReference type="EMBL" id="QEWR01000003">
    <property type="protein sequence ID" value="PWD83010.1"/>
    <property type="molecule type" value="Genomic_DNA"/>
</dbReference>
<evidence type="ECO:0000256" key="10">
    <source>
        <dbReference type="SAM" id="MobiDB-lite"/>
    </source>
</evidence>
<dbReference type="GO" id="GO:0006508">
    <property type="term" value="P:proteolysis"/>
    <property type="evidence" value="ECO:0007669"/>
    <property type="project" value="InterPro"/>
</dbReference>
<evidence type="ECO:0000259" key="12">
    <source>
        <dbReference type="Pfam" id="PF00768"/>
    </source>
</evidence>
<dbReference type="Gene3D" id="3.30.70.1070">
    <property type="entry name" value="Sporulation related repeat"/>
    <property type="match status" value="1"/>
</dbReference>
<comment type="caution">
    <text evidence="14">The sequence shown here is derived from an EMBL/GenBank/DDBJ whole genome shotgun (WGS) entry which is preliminary data.</text>
</comment>
<feature type="signal peptide" evidence="11">
    <location>
        <begin position="1"/>
        <end position="24"/>
    </location>
</feature>
<evidence type="ECO:0000256" key="9">
    <source>
        <dbReference type="RuleBase" id="RU004016"/>
    </source>
</evidence>
<feature type="region of interest" description="Disordered" evidence="10">
    <location>
        <begin position="294"/>
        <end position="319"/>
    </location>
</feature>
<keyword evidence="6" id="KW-0961">Cell wall biogenesis/degradation</keyword>
<dbReference type="Gene3D" id="3.40.710.10">
    <property type="entry name" value="DD-peptidase/beta-lactamase superfamily"/>
    <property type="match status" value="1"/>
</dbReference>
<dbReference type="SUPFAM" id="SSF56601">
    <property type="entry name" value="beta-lactamase/transpeptidase-like"/>
    <property type="match status" value="1"/>
</dbReference>
<dbReference type="PANTHER" id="PTHR21581:SF6">
    <property type="entry name" value="TRAFFICKING PROTEIN PARTICLE COMPLEX SUBUNIT 12"/>
    <property type="match status" value="1"/>
</dbReference>
<keyword evidence="14" id="KW-0645">Protease</keyword>
<keyword evidence="4" id="KW-0133">Cell shape</keyword>
<dbReference type="PANTHER" id="PTHR21581">
    <property type="entry name" value="D-ALANYL-D-ALANINE CARBOXYPEPTIDASE"/>
    <property type="match status" value="1"/>
</dbReference>
<feature type="active site" description="Proton acceptor" evidence="7">
    <location>
        <position position="57"/>
    </location>
</feature>
<dbReference type="PRINTS" id="PR00725">
    <property type="entry name" value="DADACBPTASE1"/>
</dbReference>
<feature type="active site" evidence="7">
    <location>
        <position position="114"/>
    </location>
</feature>
<sequence length="442" mass="48353">MKKTLRYLLAANLLICTLLTLAFAETGFSAFVVDHRTGKPLYEHDVDARRYPASLTKVLTLYIVFEDLAKGKVNLNTKVPFSAKAAAQPPSKIGGKEGTAITLETAIKALIVKSANDVALAVAEKISGSEEAFARRMNQTAKKLGMHSSHFVNPHGLPNDNQYTTARDMIKLGIAIHNHFPQYYHLFQTPSFEYAGVTFRSHNRVNRDFPGADGIKTGYIRKSGFNLLTSAKRNNNRVFAVVLGGRTTQLRDDLMISLLDQSFNDGYKGRSIREISPYITKDMTVLFTPTKAQPSDKTQLFDSKKGRRSGSTAIVKAPPAPKIEPVKPAEVVAPIPALVLESSSDQIIAGTGDYSPGTAPIRGPIVSASGLSHAVQVGAFKDYNAARNEARSAYEKVRSGTVQVFNTGEYYRALLSGFNESEAERTCQSLRQKKTDCFVIAL</sequence>
<dbReference type="InterPro" id="IPR012338">
    <property type="entry name" value="Beta-lactam/transpept-like"/>
</dbReference>
<dbReference type="GO" id="GO:0009252">
    <property type="term" value="P:peptidoglycan biosynthetic process"/>
    <property type="evidence" value="ECO:0007669"/>
    <property type="project" value="UniProtKB-KW"/>
</dbReference>
<dbReference type="AlphaFoldDB" id="A0A2U2AJN7"/>
<feature type="binding site" evidence="8">
    <location>
        <position position="216"/>
    </location>
    <ligand>
        <name>substrate</name>
    </ligand>
</feature>
<dbReference type="InterPro" id="IPR001967">
    <property type="entry name" value="Peptidase_S11_N"/>
</dbReference>
<dbReference type="RefSeq" id="WP_109236228.1">
    <property type="nucleotide sequence ID" value="NZ_BMXZ01000002.1"/>
</dbReference>
<dbReference type="GO" id="GO:0071555">
    <property type="term" value="P:cell wall organization"/>
    <property type="evidence" value="ECO:0007669"/>
    <property type="project" value="UniProtKB-KW"/>
</dbReference>
<evidence type="ECO:0000313" key="14">
    <source>
        <dbReference type="EMBL" id="PWD83010.1"/>
    </source>
</evidence>
<dbReference type="InterPro" id="IPR007730">
    <property type="entry name" value="SPOR-like_dom"/>
</dbReference>
<dbReference type="SUPFAM" id="SSF110997">
    <property type="entry name" value="Sporulation related repeat"/>
    <property type="match status" value="1"/>
</dbReference>